<dbReference type="AlphaFoldDB" id="A0A6S6QU90"/>
<evidence type="ECO:0000313" key="1">
    <source>
        <dbReference type="EMBL" id="BCJ90641.1"/>
    </source>
</evidence>
<evidence type="ECO:0000313" key="2">
    <source>
        <dbReference type="Proteomes" id="UP000515317"/>
    </source>
</evidence>
<reference evidence="1 2" key="1">
    <citation type="submission" date="2020-08" db="EMBL/GenBank/DDBJ databases">
        <title>Genome sequence of Rhizobiales bacterium strain IZ6.</title>
        <authorList>
            <person name="Nakai R."/>
            <person name="Naganuma T."/>
        </authorList>
    </citation>
    <scope>NUCLEOTIDE SEQUENCE [LARGE SCALE GENOMIC DNA]</scope>
    <source>
        <strain evidence="1 2">IZ6</strain>
    </source>
</reference>
<name>A0A6S6QU90_9HYPH</name>
<protein>
    <submittedName>
        <fullName evidence="1">Uncharacterized protein</fullName>
    </submittedName>
</protein>
<dbReference type="KEGG" id="tso:IZ6_13760"/>
<dbReference type="Proteomes" id="UP000515317">
    <property type="component" value="Chromosome"/>
</dbReference>
<keyword evidence="2" id="KW-1185">Reference proteome</keyword>
<dbReference type="EMBL" id="AP023361">
    <property type="protein sequence ID" value="BCJ90641.1"/>
    <property type="molecule type" value="Genomic_DNA"/>
</dbReference>
<gene>
    <name evidence="1" type="ORF">IZ6_13760</name>
</gene>
<accession>A0A6S6QU90</accession>
<organism evidence="1 2">
    <name type="scientific">Terrihabitans soli</name>
    <dbReference type="NCBI Taxonomy" id="708113"/>
    <lineage>
        <taxon>Bacteria</taxon>
        <taxon>Pseudomonadati</taxon>
        <taxon>Pseudomonadota</taxon>
        <taxon>Alphaproteobacteria</taxon>
        <taxon>Hyphomicrobiales</taxon>
        <taxon>Terrihabitans</taxon>
    </lineage>
</organism>
<sequence length="78" mass="8491">MRVFEHNFPPKAVSGRMGLVLYHKDGRAERVDLGVVKEGFYAPIPGDEVVHDGVHYEVAGVADSPESDVSIAVIAEEK</sequence>
<dbReference type="RefSeq" id="WP_222877260.1">
    <property type="nucleotide sequence ID" value="NZ_AP023361.1"/>
</dbReference>
<proteinExistence type="predicted"/>